<gene>
    <name evidence="2" type="ORF">C2G38_2036422</name>
</gene>
<name>A0A397V9B5_9GLOM</name>
<feature type="compositionally biased region" description="Polar residues" evidence="1">
    <location>
        <begin position="379"/>
        <end position="388"/>
    </location>
</feature>
<accession>A0A397V9B5</accession>
<dbReference type="Proteomes" id="UP000266673">
    <property type="component" value="Unassembled WGS sequence"/>
</dbReference>
<sequence length="405" mass="46784">MTTARKTRKPKTNNFTSILDQFLNKYNLSAESNPLQLRTHADELGTMLPDWKARKDVKEALHRRLFKDNQIEALVPNNKKKRLTIKERAQYCAKTGDVWDIYLHALDLAEIKNDADKEIVASSSRLSQFRKELAEAGVDPEQINIYAKLPNITQASNKIQKRKLEQGLISRPKTPKHFYLEEGLRRLQNIRTTETPTLQDLADVIMMLSMRPAEATTLRIIYYEPDESNTSEWYNPDYSWYCTGYIKNKGEAKNNSEPRPFLYMEKNTERARELLTWIQNAIAIGKLRDPVYSINGKRSTGVFSKFLKPYGITAKRLRKIRGKHASRVHGGQNSTSQHLAFLSRIAMRHKMDRHDFGMYYAEGDTSDSDLDSNLEPEPKTQTFTPKPINENTSEIEDIYDLYGSI</sequence>
<evidence type="ECO:0000313" key="2">
    <source>
        <dbReference type="EMBL" id="RIB19025.1"/>
    </source>
</evidence>
<dbReference type="AlphaFoldDB" id="A0A397V9B5"/>
<evidence type="ECO:0000313" key="3">
    <source>
        <dbReference type="Proteomes" id="UP000266673"/>
    </source>
</evidence>
<comment type="caution">
    <text evidence="2">The sequence shown here is derived from an EMBL/GenBank/DDBJ whole genome shotgun (WGS) entry which is preliminary data.</text>
</comment>
<reference evidence="2 3" key="1">
    <citation type="submission" date="2018-06" db="EMBL/GenBank/DDBJ databases">
        <title>Comparative genomics reveals the genomic features of Rhizophagus irregularis, R. cerebriforme, R. diaphanum and Gigaspora rosea, and their symbiotic lifestyle signature.</title>
        <authorList>
            <person name="Morin E."/>
            <person name="San Clemente H."/>
            <person name="Chen E.C.H."/>
            <person name="De La Providencia I."/>
            <person name="Hainaut M."/>
            <person name="Kuo A."/>
            <person name="Kohler A."/>
            <person name="Murat C."/>
            <person name="Tang N."/>
            <person name="Roy S."/>
            <person name="Loubradou J."/>
            <person name="Henrissat B."/>
            <person name="Grigoriev I.V."/>
            <person name="Corradi N."/>
            <person name="Roux C."/>
            <person name="Martin F.M."/>
        </authorList>
    </citation>
    <scope>NUCLEOTIDE SEQUENCE [LARGE SCALE GENOMIC DNA]</scope>
    <source>
        <strain evidence="2 3">DAOM 194757</strain>
    </source>
</reference>
<feature type="region of interest" description="Disordered" evidence="1">
    <location>
        <begin position="366"/>
        <end position="388"/>
    </location>
</feature>
<protein>
    <submittedName>
        <fullName evidence="2">Uncharacterized protein</fullName>
    </submittedName>
</protein>
<evidence type="ECO:0000256" key="1">
    <source>
        <dbReference type="SAM" id="MobiDB-lite"/>
    </source>
</evidence>
<keyword evidence="3" id="KW-1185">Reference proteome</keyword>
<dbReference type="OrthoDB" id="2344602at2759"/>
<dbReference type="EMBL" id="QKWP01000501">
    <property type="protein sequence ID" value="RIB19025.1"/>
    <property type="molecule type" value="Genomic_DNA"/>
</dbReference>
<organism evidence="2 3">
    <name type="scientific">Gigaspora rosea</name>
    <dbReference type="NCBI Taxonomy" id="44941"/>
    <lineage>
        <taxon>Eukaryota</taxon>
        <taxon>Fungi</taxon>
        <taxon>Fungi incertae sedis</taxon>
        <taxon>Mucoromycota</taxon>
        <taxon>Glomeromycotina</taxon>
        <taxon>Glomeromycetes</taxon>
        <taxon>Diversisporales</taxon>
        <taxon>Gigasporaceae</taxon>
        <taxon>Gigaspora</taxon>
    </lineage>
</organism>
<proteinExistence type="predicted"/>